<feature type="chain" id="PRO_5025369980" description="Calcium-binding protein" evidence="1">
    <location>
        <begin position="27"/>
        <end position="268"/>
    </location>
</feature>
<accession>A0A6B3BX69</accession>
<evidence type="ECO:0000313" key="2">
    <source>
        <dbReference type="EMBL" id="NEC89017.1"/>
    </source>
</evidence>
<name>A0A6B3BX69_9ACTN</name>
<dbReference type="EMBL" id="JAAGLU010000021">
    <property type="protein sequence ID" value="NEC89017.1"/>
    <property type="molecule type" value="Genomic_DNA"/>
</dbReference>
<dbReference type="AlphaFoldDB" id="A0A6B3BX69"/>
<dbReference type="RefSeq" id="WP_164317494.1">
    <property type="nucleotide sequence ID" value="NZ_JAAGLU010000021.1"/>
</dbReference>
<organism evidence="2">
    <name type="scientific">Streptomyces sp. SID12501</name>
    <dbReference type="NCBI Taxonomy" id="2706042"/>
    <lineage>
        <taxon>Bacteria</taxon>
        <taxon>Bacillati</taxon>
        <taxon>Actinomycetota</taxon>
        <taxon>Actinomycetes</taxon>
        <taxon>Kitasatosporales</taxon>
        <taxon>Streptomycetaceae</taxon>
        <taxon>Streptomyces</taxon>
    </lineage>
</organism>
<protein>
    <recommendedName>
        <fullName evidence="3">Calcium-binding protein</fullName>
    </recommendedName>
</protein>
<feature type="signal peptide" evidence="1">
    <location>
        <begin position="1"/>
        <end position="26"/>
    </location>
</feature>
<gene>
    <name evidence="2" type="ORF">G3I71_25110</name>
</gene>
<comment type="caution">
    <text evidence="2">The sequence shown here is derived from an EMBL/GenBank/DDBJ whole genome shotgun (WGS) entry which is preliminary data.</text>
</comment>
<evidence type="ECO:0000256" key="1">
    <source>
        <dbReference type="SAM" id="SignalP"/>
    </source>
</evidence>
<proteinExistence type="predicted"/>
<evidence type="ECO:0008006" key="3">
    <source>
        <dbReference type="Google" id="ProtNLM"/>
    </source>
</evidence>
<reference evidence="2" key="1">
    <citation type="submission" date="2020-01" db="EMBL/GenBank/DDBJ databases">
        <title>Insect and environment-associated Actinomycetes.</title>
        <authorList>
            <person name="Currrie C."/>
            <person name="Chevrette M."/>
            <person name="Carlson C."/>
            <person name="Stubbendieck R."/>
            <person name="Wendt-Pienkowski E."/>
        </authorList>
    </citation>
    <scope>NUCLEOTIDE SEQUENCE</scope>
    <source>
        <strain evidence="2">SID12501</strain>
    </source>
</reference>
<sequence>MRIRATVAAVTGALALSAFAVPAAQAAPAAAPDVTFTKVTINNGKPIVARAAATTSVPVTYTFKHAAGLDIGSDNLLTGPALYVGASLSVDNIRLIGDEPGTCTATSTTTASCKGFIDLHAGGDEANLRNTDARTWKVGAIAISTTDEDGIKTQSGLGTTQIKFHSKLTTDATPEPVSKGATITVKGTLTRANWDTSKYGGYVNAPVTLQFKKKGATTFTTVKTVKAGAAGALKTTVKASVDGTYRYAFAGSATTAPINAVGDVIDVK</sequence>
<keyword evidence="1" id="KW-0732">Signal</keyword>